<sequence>MPLPSLYSICLQRIYGMLMSGTWKTCSTNPFSNLPSHFVDDLLALTRSHSKFKNPPTLADMFLLLTSGKVTRLDLTPFNLQMERNTCAHILRENCFMSVRVLTWLLEDNRSMALAQVFIYFCPNLEEFHSQLRPNLRVFRMCEKLRIIKFCPTPEMLYSDAVLGYGVDYQELSFLRNLEVFYLPNSTKARVAKILQHCPQLISLGLVDSLDGLEKFHTDFSEENLGHLKLRRCVWGKNIENKLLQEREGFVVPEGFPAFVSLYKSQFLEKITTAVSLCPFVEELVVCILNRNSFEELKKLKKLTLLSINLCYCDDDYLPNFMEFLEAIGHQLLHLSVICSRALPVDIIFEHCSNLETLEIDGELTKSRPVPIYLNVSLKRLRITIGNTKTILFLLSSCKCLEEISLSDVSCLDDYLLCQILALNPLRELKVIGISNSGLSRNGFRMILEKAVSLERASFSSFGKEVSCMVQTLIRELNLNKVDYVDFNQIKNDGLFRRKLDVARF</sequence>
<dbReference type="InterPro" id="IPR032675">
    <property type="entry name" value="LRR_dom_sf"/>
</dbReference>
<evidence type="ECO:0000313" key="2">
    <source>
        <dbReference type="Proteomes" id="UP000499080"/>
    </source>
</evidence>
<organism evidence="1 2">
    <name type="scientific">Araneus ventricosus</name>
    <name type="common">Orbweaver spider</name>
    <name type="synonym">Epeira ventricosa</name>
    <dbReference type="NCBI Taxonomy" id="182803"/>
    <lineage>
        <taxon>Eukaryota</taxon>
        <taxon>Metazoa</taxon>
        <taxon>Ecdysozoa</taxon>
        <taxon>Arthropoda</taxon>
        <taxon>Chelicerata</taxon>
        <taxon>Arachnida</taxon>
        <taxon>Araneae</taxon>
        <taxon>Araneomorphae</taxon>
        <taxon>Entelegynae</taxon>
        <taxon>Araneoidea</taxon>
        <taxon>Araneidae</taxon>
        <taxon>Araneus</taxon>
    </lineage>
</organism>
<keyword evidence="2" id="KW-1185">Reference proteome</keyword>
<name>A0A4Y2HVJ2_ARAVE</name>
<proteinExistence type="predicted"/>
<comment type="caution">
    <text evidence="1">The sequence shown here is derived from an EMBL/GenBank/DDBJ whole genome shotgun (WGS) entry which is preliminary data.</text>
</comment>
<dbReference type="AlphaFoldDB" id="A0A4Y2HVJ2"/>
<dbReference type="EMBL" id="BGPR01002195">
    <property type="protein sequence ID" value="GBM69451.1"/>
    <property type="molecule type" value="Genomic_DNA"/>
</dbReference>
<protein>
    <recommendedName>
        <fullName evidence="3">F-box domain-containing protein</fullName>
    </recommendedName>
</protein>
<evidence type="ECO:0000313" key="1">
    <source>
        <dbReference type="EMBL" id="GBM69451.1"/>
    </source>
</evidence>
<dbReference type="Proteomes" id="UP000499080">
    <property type="component" value="Unassembled WGS sequence"/>
</dbReference>
<gene>
    <name evidence="1" type="ORF">AVEN_140892_1</name>
</gene>
<accession>A0A4Y2HVJ2</accession>
<evidence type="ECO:0008006" key="3">
    <source>
        <dbReference type="Google" id="ProtNLM"/>
    </source>
</evidence>
<dbReference type="OrthoDB" id="10346820at2759"/>
<dbReference type="Gene3D" id="3.80.10.10">
    <property type="entry name" value="Ribonuclease Inhibitor"/>
    <property type="match status" value="1"/>
</dbReference>
<dbReference type="SUPFAM" id="SSF52047">
    <property type="entry name" value="RNI-like"/>
    <property type="match status" value="1"/>
</dbReference>
<reference evidence="1 2" key="1">
    <citation type="journal article" date="2019" name="Sci. Rep.">
        <title>Orb-weaving spider Araneus ventricosus genome elucidates the spidroin gene catalogue.</title>
        <authorList>
            <person name="Kono N."/>
            <person name="Nakamura H."/>
            <person name="Ohtoshi R."/>
            <person name="Moran D.A.P."/>
            <person name="Shinohara A."/>
            <person name="Yoshida Y."/>
            <person name="Fujiwara M."/>
            <person name="Mori M."/>
            <person name="Tomita M."/>
            <person name="Arakawa K."/>
        </authorList>
    </citation>
    <scope>NUCLEOTIDE SEQUENCE [LARGE SCALE GENOMIC DNA]</scope>
</reference>